<feature type="transmembrane region" description="Helical" evidence="2">
    <location>
        <begin position="22"/>
        <end position="41"/>
    </location>
</feature>
<feature type="transmembrane region" description="Helical" evidence="2">
    <location>
        <begin position="89"/>
        <end position="110"/>
    </location>
</feature>
<dbReference type="OrthoDB" id="3789019at2"/>
<evidence type="ECO:0000313" key="4">
    <source>
        <dbReference type="Proteomes" id="UP000275048"/>
    </source>
</evidence>
<evidence type="ECO:0000256" key="1">
    <source>
        <dbReference type="SAM" id="MobiDB-lite"/>
    </source>
</evidence>
<dbReference type="RefSeq" id="WP_122935949.1">
    <property type="nucleotide sequence ID" value="NZ_RHHB01000005.1"/>
</dbReference>
<dbReference type="AlphaFoldDB" id="A0A3M8AIH4"/>
<sequence>MTADSPETESRRPGRRQPPGPAARRFGFAVAAFVNLLLLYLGNVWPGWQVLPFLTDETVEVLPWINASLAVGVVANVVNLIFDRAWLKSFGDIVTTSVGLAAMIQLWAVFPFDFGDSTFPWVAIVHTLLGIAIIGSAIAIVVAAVAFVRALIRRADG</sequence>
<feature type="transmembrane region" description="Helical" evidence="2">
    <location>
        <begin position="61"/>
        <end position="82"/>
    </location>
</feature>
<accession>A0A3M8AIH4</accession>
<gene>
    <name evidence="3" type="ORF">EDM22_04875</name>
</gene>
<feature type="region of interest" description="Disordered" evidence="1">
    <location>
        <begin position="1"/>
        <end position="21"/>
    </location>
</feature>
<reference evidence="3 4" key="1">
    <citation type="submission" date="2018-10" db="EMBL/GenBank/DDBJ databases">
        <title>Isolation, diversity and antibacterial activity of antinobacteria from the wheat rhizosphere soil.</title>
        <authorList>
            <person name="Sun T."/>
        </authorList>
    </citation>
    <scope>NUCLEOTIDE SEQUENCE [LARGE SCALE GENOMIC DNA]</scope>
    <source>
        <strain evidence="3 4">SJ-23</strain>
    </source>
</reference>
<evidence type="ECO:0000256" key="2">
    <source>
        <dbReference type="SAM" id="Phobius"/>
    </source>
</evidence>
<proteinExistence type="predicted"/>
<name>A0A3M8AIH4_9MICO</name>
<dbReference type="EMBL" id="RHHB01000005">
    <property type="protein sequence ID" value="RNB51036.1"/>
    <property type="molecule type" value="Genomic_DNA"/>
</dbReference>
<keyword evidence="2" id="KW-0812">Transmembrane</keyword>
<feature type="transmembrane region" description="Helical" evidence="2">
    <location>
        <begin position="122"/>
        <end position="152"/>
    </location>
</feature>
<keyword evidence="4" id="KW-1185">Reference proteome</keyword>
<organism evidence="3 4">
    <name type="scientific">Agromyces tardus</name>
    <dbReference type="NCBI Taxonomy" id="2583849"/>
    <lineage>
        <taxon>Bacteria</taxon>
        <taxon>Bacillati</taxon>
        <taxon>Actinomycetota</taxon>
        <taxon>Actinomycetes</taxon>
        <taxon>Micrococcales</taxon>
        <taxon>Microbacteriaceae</taxon>
        <taxon>Agromyces</taxon>
    </lineage>
</organism>
<keyword evidence="2" id="KW-1133">Transmembrane helix</keyword>
<comment type="caution">
    <text evidence="3">The sequence shown here is derived from an EMBL/GenBank/DDBJ whole genome shotgun (WGS) entry which is preliminary data.</text>
</comment>
<dbReference type="Proteomes" id="UP000275048">
    <property type="component" value="Unassembled WGS sequence"/>
</dbReference>
<protein>
    <submittedName>
        <fullName evidence="3">Uncharacterized protein</fullName>
    </submittedName>
</protein>
<evidence type="ECO:0000313" key="3">
    <source>
        <dbReference type="EMBL" id="RNB51036.1"/>
    </source>
</evidence>
<keyword evidence="2" id="KW-0472">Membrane</keyword>